<name>A0A078B4T0_STYLE</name>
<evidence type="ECO:0000256" key="1">
    <source>
        <dbReference type="SAM" id="Coils"/>
    </source>
</evidence>
<keyword evidence="4" id="KW-1185">Reference proteome</keyword>
<feature type="region of interest" description="Disordered" evidence="2">
    <location>
        <begin position="205"/>
        <end position="272"/>
    </location>
</feature>
<dbReference type="Proteomes" id="UP000039865">
    <property type="component" value="Unassembled WGS sequence"/>
</dbReference>
<feature type="compositionally biased region" description="Low complexity" evidence="2">
    <location>
        <begin position="9"/>
        <end position="22"/>
    </location>
</feature>
<organism evidence="3 4">
    <name type="scientific">Stylonychia lemnae</name>
    <name type="common">Ciliate</name>
    <dbReference type="NCBI Taxonomy" id="5949"/>
    <lineage>
        <taxon>Eukaryota</taxon>
        <taxon>Sar</taxon>
        <taxon>Alveolata</taxon>
        <taxon>Ciliophora</taxon>
        <taxon>Intramacronucleata</taxon>
        <taxon>Spirotrichea</taxon>
        <taxon>Stichotrichia</taxon>
        <taxon>Sporadotrichida</taxon>
        <taxon>Oxytrichidae</taxon>
        <taxon>Stylonychinae</taxon>
        <taxon>Stylonychia</taxon>
    </lineage>
</organism>
<proteinExistence type="predicted"/>
<evidence type="ECO:0000313" key="4">
    <source>
        <dbReference type="Proteomes" id="UP000039865"/>
    </source>
</evidence>
<accession>A0A078B4T0</accession>
<evidence type="ECO:0000313" key="3">
    <source>
        <dbReference type="EMBL" id="CDW88232.1"/>
    </source>
</evidence>
<feature type="region of interest" description="Disordered" evidence="2">
    <location>
        <begin position="1"/>
        <end position="55"/>
    </location>
</feature>
<protein>
    <submittedName>
        <fullName evidence="3">Uncharacterized protein</fullName>
    </submittedName>
</protein>
<gene>
    <name evidence="3" type="primary">Contig1353.g1483</name>
    <name evidence="3" type="ORF">STYLEM_17350</name>
</gene>
<feature type="region of interest" description="Disordered" evidence="2">
    <location>
        <begin position="717"/>
        <end position="793"/>
    </location>
</feature>
<dbReference type="EMBL" id="CCKQ01016358">
    <property type="protein sequence ID" value="CDW88232.1"/>
    <property type="molecule type" value="Genomic_DNA"/>
</dbReference>
<feature type="region of interest" description="Disordered" evidence="2">
    <location>
        <begin position="564"/>
        <end position="583"/>
    </location>
</feature>
<feature type="compositionally biased region" description="Polar residues" evidence="2">
    <location>
        <begin position="766"/>
        <end position="793"/>
    </location>
</feature>
<feature type="compositionally biased region" description="Polar residues" evidence="2">
    <location>
        <begin position="205"/>
        <end position="215"/>
    </location>
</feature>
<reference evidence="3 4" key="1">
    <citation type="submission" date="2014-06" db="EMBL/GenBank/DDBJ databases">
        <authorList>
            <person name="Swart Estienne"/>
        </authorList>
    </citation>
    <scope>NUCLEOTIDE SEQUENCE [LARGE SCALE GENOMIC DNA]</scope>
    <source>
        <strain evidence="3 4">130c</strain>
    </source>
</reference>
<dbReference type="AlphaFoldDB" id="A0A078B4T0"/>
<keyword evidence="1" id="KW-0175">Coiled coil</keyword>
<sequence>MSSPTNQISQRSTSQKKSVQKVSKGHQPPQIYSNNFGPYEDEHDSYQRQKLPNIDSCIEEVSRDDEEYTEIHKSMSSHDLNKKGSQLQILSDQMNMFNPLNQQSQDVNLLKQLQDPEMEFQQVQQVSQSLNQRINGFYHQERDDQVSSVLHESSKSSINCGFGQKFINDNYSSIQSSSSQQSNTNQRSSETIADNKKALYLKLRGNQTQGSQSQRNIDKENSQNFYDSKSNNQAPLQITQFSDRSKSNLVTNDSDQQKSFNQSNHSSQNINDGSSLQSIQLLQAEIEKWKKFGYLMAESFDELKKEHEKYKQDKDKDKKIIDALKDQIIKLKQIIQAKNLDESSSESDYQAVIRNLQDENIQLKQIKKEKDAFQQEVQHQGEIISQLNEKLQKAKVEVKQLQQQIIKIQNTQQIQQSNNPQHQPKTSQYSSRNELTQNHQSSDQASYYKKLSHQHLRECSQLADELICLRSDADKSLHGTIRSNSISGQPRNQSYQRSLISQNMDNNLTEQALAYQNNSRNGSAIRKRSTSAMKSEAIRSSIMSSNQINTPQNHRNEKAFHQNSLPLSPIQDPNPYEISSRSTASKVIHHQRNTNYEKPPQNSNLSPIQNHSSTLSNQRQHSSQHKQMVKINKIFKDEDQNESQQLNVMKVNYAESKPSNQRLGNLYVENMIRKQNSNKSNSGISSLNLDMTNVQLYAAKNSNEMAINQESKLSSIKNDENSGYSMQSEDNSGKSINNPYYYKKEGQNFGNSNQNEPIHDPKPQYLQRQTDSSMDQHSISHVPTEDLSMSATNSGQLERNIRQMHNQYQASFQSFNQFTK</sequence>
<feature type="compositionally biased region" description="Polar residues" evidence="2">
    <location>
        <begin position="594"/>
        <end position="621"/>
    </location>
</feature>
<feature type="region of interest" description="Disordered" evidence="2">
    <location>
        <begin position="594"/>
        <end position="627"/>
    </location>
</feature>
<feature type="compositionally biased region" description="Polar residues" evidence="2">
    <location>
        <begin position="717"/>
        <end position="738"/>
    </location>
</feature>
<feature type="compositionally biased region" description="Low complexity" evidence="2">
    <location>
        <begin position="411"/>
        <end position="423"/>
    </location>
</feature>
<feature type="region of interest" description="Disordered" evidence="2">
    <location>
        <begin position="411"/>
        <end position="449"/>
    </location>
</feature>
<feature type="compositionally biased region" description="Polar residues" evidence="2">
    <location>
        <begin position="222"/>
        <end position="272"/>
    </location>
</feature>
<feature type="compositionally biased region" description="Polar residues" evidence="2">
    <location>
        <begin position="424"/>
        <end position="445"/>
    </location>
</feature>
<dbReference type="InParanoid" id="A0A078B4T0"/>
<evidence type="ECO:0000256" key="2">
    <source>
        <dbReference type="SAM" id="MobiDB-lite"/>
    </source>
</evidence>
<feature type="coiled-coil region" evidence="1">
    <location>
        <begin position="300"/>
        <end position="411"/>
    </location>
</feature>